<gene>
    <name evidence="4" type="ORF">SD10_11460</name>
</gene>
<reference evidence="4 5" key="1">
    <citation type="journal article" date="2014" name="Curr. Microbiol.">
        <title>Spirosoma radiotolerans sp. nov., a gamma-radiation-resistant bacterium isolated from gamma ray-irradiated soil.</title>
        <authorList>
            <person name="Lee J.J."/>
            <person name="Srinivasan S."/>
            <person name="Lim S."/>
            <person name="Joe M."/>
            <person name="Im S."/>
            <person name="Bae S.I."/>
            <person name="Park K.R."/>
            <person name="Han J.H."/>
            <person name="Park S.H."/>
            <person name="Joo B.M."/>
            <person name="Park S.J."/>
            <person name="Kim M.K."/>
        </authorList>
    </citation>
    <scope>NUCLEOTIDE SEQUENCE [LARGE SCALE GENOMIC DNA]</scope>
    <source>
        <strain evidence="4 5">DG5A</strain>
    </source>
</reference>
<dbReference type="AlphaFoldDB" id="A0A0E3ZU69"/>
<dbReference type="RefSeq" id="WP_046573922.1">
    <property type="nucleotide sequence ID" value="NZ_CP010429.1"/>
</dbReference>
<evidence type="ECO:0000256" key="2">
    <source>
        <dbReference type="ARBA" id="ARBA00023002"/>
    </source>
</evidence>
<dbReference type="Pfam" id="PF00106">
    <property type="entry name" value="adh_short"/>
    <property type="match status" value="1"/>
</dbReference>
<name>A0A0E3ZU69_9BACT</name>
<dbReference type="InterPro" id="IPR036291">
    <property type="entry name" value="NAD(P)-bd_dom_sf"/>
</dbReference>
<keyword evidence="2" id="KW-0560">Oxidoreductase</keyword>
<dbReference type="KEGG" id="srd:SD10_11460"/>
<accession>A0A0E3ZU69</accession>
<evidence type="ECO:0000256" key="1">
    <source>
        <dbReference type="ARBA" id="ARBA00006484"/>
    </source>
</evidence>
<dbReference type="STRING" id="1379870.SD10_11460"/>
<proteinExistence type="inferred from homology"/>
<evidence type="ECO:0000313" key="5">
    <source>
        <dbReference type="Proteomes" id="UP000033054"/>
    </source>
</evidence>
<dbReference type="PRINTS" id="PR00080">
    <property type="entry name" value="SDRFAMILY"/>
</dbReference>
<dbReference type="PANTHER" id="PTHR43976:SF16">
    <property type="entry name" value="SHORT-CHAIN DEHYDROGENASE_REDUCTASE FAMILY PROTEIN"/>
    <property type="match status" value="1"/>
</dbReference>
<organism evidence="4 5">
    <name type="scientific">Spirosoma radiotolerans</name>
    <dbReference type="NCBI Taxonomy" id="1379870"/>
    <lineage>
        <taxon>Bacteria</taxon>
        <taxon>Pseudomonadati</taxon>
        <taxon>Bacteroidota</taxon>
        <taxon>Cytophagia</taxon>
        <taxon>Cytophagales</taxon>
        <taxon>Cytophagaceae</taxon>
        <taxon>Spirosoma</taxon>
    </lineage>
</organism>
<dbReference type="InterPro" id="IPR002347">
    <property type="entry name" value="SDR_fam"/>
</dbReference>
<dbReference type="SUPFAM" id="SSF51735">
    <property type="entry name" value="NAD(P)-binding Rossmann-fold domains"/>
    <property type="match status" value="1"/>
</dbReference>
<dbReference type="OrthoDB" id="9786056at2"/>
<dbReference type="PANTHER" id="PTHR43976">
    <property type="entry name" value="SHORT CHAIN DEHYDROGENASE"/>
    <property type="match status" value="1"/>
</dbReference>
<evidence type="ECO:0000256" key="3">
    <source>
        <dbReference type="RuleBase" id="RU000363"/>
    </source>
</evidence>
<sequence length="278" mass="29856">MKQKVWFVTGASKGFGLEIVKTALEAGDKVIATVRSNAVDLTNSLGAPFDLHVVTMDVVNEAEVKKAVSDSIEKFGHIDIVVNNAGFGIVGAIEELSDAEVRKQYDTNVFGVLNIVRAVLPHLRERRSGHIINISSLFGYGALPAWALYGSTKYAIEGISEGLALELAPFNVKVTALAPGLFRTQFLNSGSYSLAANAIAAYDDTAVGQMKNVPAALHGNQPGDPTKLAKVVIELAAVENPPLHLPVGRDSLQTYRTNRDKISAEIEGWADRFTPTEI</sequence>
<dbReference type="PROSITE" id="PS00061">
    <property type="entry name" value="ADH_SHORT"/>
    <property type="match status" value="1"/>
</dbReference>
<dbReference type="Proteomes" id="UP000033054">
    <property type="component" value="Chromosome"/>
</dbReference>
<comment type="similarity">
    <text evidence="1 3">Belongs to the short-chain dehydrogenases/reductases (SDR) family.</text>
</comment>
<protein>
    <submittedName>
        <fullName evidence="4">Short-chain dehydrogenase</fullName>
    </submittedName>
</protein>
<dbReference type="EMBL" id="CP010429">
    <property type="protein sequence ID" value="AKD55430.1"/>
    <property type="molecule type" value="Genomic_DNA"/>
</dbReference>
<dbReference type="InterPro" id="IPR020904">
    <property type="entry name" value="Sc_DH/Rdtase_CS"/>
</dbReference>
<dbReference type="CDD" id="cd05374">
    <property type="entry name" value="17beta-HSD-like_SDR_c"/>
    <property type="match status" value="1"/>
</dbReference>
<dbReference type="HOGENOM" id="CLU_010194_2_9_10"/>
<dbReference type="PATRIC" id="fig|1379870.5.peg.2491"/>
<dbReference type="Gene3D" id="3.40.50.720">
    <property type="entry name" value="NAD(P)-binding Rossmann-like Domain"/>
    <property type="match status" value="1"/>
</dbReference>
<keyword evidence="5" id="KW-1185">Reference proteome</keyword>
<dbReference type="InterPro" id="IPR051911">
    <property type="entry name" value="SDR_oxidoreductase"/>
</dbReference>
<dbReference type="PRINTS" id="PR00081">
    <property type="entry name" value="GDHRDH"/>
</dbReference>
<dbReference type="GO" id="GO:0016491">
    <property type="term" value="F:oxidoreductase activity"/>
    <property type="evidence" value="ECO:0007669"/>
    <property type="project" value="UniProtKB-KW"/>
</dbReference>
<evidence type="ECO:0000313" key="4">
    <source>
        <dbReference type="EMBL" id="AKD55430.1"/>
    </source>
</evidence>